<dbReference type="PANTHER" id="PTHR14969">
    <property type="entry name" value="SPHINGOSINE-1-PHOSPHATE PHOSPHOHYDROLASE"/>
    <property type="match status" value="1"/>
</dbReference>
<dbReference type="AlphaFoldDB" id="A0A830FNU7"/>
<evidence type="ECO:0000256" key="1">
    <source>
        <dbReference type="SAM" id="Phobius"/>
    </source>
</evidence>
<sequence>MIRGIGLIQTIQQLIPQALIPLFIVITYLGSVWVILPGLVFLYWLWDADRTAFVGSVVLTGFALTLTLKNLFALPRPPASLHLMYAAGYGFPSGHSVDATVTYGSLAMVVRAGKRWQRSVAASLLIGLVALSRVVLGVHYPIDVIVGIALGLGTLIVVSYVFDRNVLYILISAMVVAVLGIVVTHGDLESLVLFGGVGSALLGWVWKERQAERGHTDV</sequence>
<feature type="transmembrane region" description="Helical" evidence="1">
    <location>
        <begin position="20"/>
        <end position="46"/>
    </location>
</feature>
<dbReference type="PANTHER" id="PTHR14969:SF13">
    <property type="entry name" value="AT30094P"/>
    <property type="match status" value="1"/>
</dbReference>
<dbReference type="EMBL" id="BMPG01000006">
    <property type="protein sequence ID" value="GGL71668.1"/>
    <property type="molecule type" value="Genomic_DNA"/>
</dbReference>
<reference evidence="3" key="2">
    <citation type="submission" date="2020-09" db="EMBL/GenBank/DDBJ databases">
        <authorList>
            <person name="Sun Q."/>
            <person name="Ohkuma M."/>
        </authorList>
    </citation>
    <scope>NUCLEOTIDE SEQUENCE</scope>
    <source>
        <strain evidence="3">JCM 19596</strain>
    </source>
</reference>
<keyword evidence="1" id="KW-0472">Membrane</keyword>
<protein>
    <recommendedName>
        <fullName evidence="2">Phosphatidic acid phosphatase type 2/haloperoxidase domain-containing protein</fullName>
    </recommendedName>
</protein>
<dbReference type="OrthoDB" id="10182at2157"/>
<keyword evidence="1" id="KW-0812">Transmembrane</keyword>
<feature type="transmembrane region" description="Helical" evidence="1">
    <location>
        <begin position="167"/>
        <end position="184"/>
    </location>
</feature>
<dbReference type="SMART" id="SM00014">
    <property type="entry name" value="acidPPc"/>
    <property type="match status" value="1"/>
</dbReference>
<organism evidence="3 4">
    <name type="scientific">Halocalculus aciditolerans</name>
    <dbReference type="NCBI Taxonomy" id="1383812"/>
    <lineage>
        <taxon>Archaea</taxon>
        <taxon>Methanobacteriati</taxon>
        <taxon>Methanobacteriota</taxon>
        <taxon>Stenosarchaea group</taxon>
        <taxon>Halobacteria</taxon>
        <taxon>Halobacteriales</taxon>
        <taxon>Halobacteriaceae</taxon>
        <taxon>Halocalculus</taxon>
    </lineage>
</organism>
<keyword evidence="4" id="KW-1185">Reference proteome</keyword>
<accession>A0A830FNU7</accession>
<dbReference type="Pfam" id="PF01569">
    <property type="entry name" value="PAP2"/>
    <property type="match status" value="1"/>
</dbReference>
<proteinExistence type="predicted"/>
<comment type="caution">
    <text evidence="3">The sequence shown here is derived from an EMBL/GenBank/DDBJ whole genome shotgun (WGS) entry which is preliminary data.</text>
</comment>
<dbReference type="CDD" id="cd03392">
    <property type="entry name" value="PAP2_like_2"/>
    <property type="match status" value="1"/>
</dbReference>
<evidence type="ECO:0000313" key="4">
    <source>
        <dbReference type="Proteomes" id="UP000607197"/>
    </source>
</evidence>
<dbReference type="InterPro" id="IPR036938">
    <property type="entry name" value="PAP2/HPO_sf"/>
</dbReference>
<keyword evidence="1" id="KW-1133">Transmembrane helix</keyword>
<dbReference type="RefSeq" id="WP_188980721.1">
    <property type="nucleotide sequence ID" value="NZ_BMPG01000006.1"/>
</dbReference>
<feature type="transmembrane region" description="Helical" evidence="1">
    <location>
        <begin position="120"/>
        <end position="138"/>
    </location>
</feature>
<name>A0A830FNU7_9EURY</name>
<dbReference type="Proteomes" id="UP000607197">
    <property type="component" value="Unassembled WGS sequence"/>
</dbReference>
<feature type="transmembrane region" description="Helical" evidence="1">
    <location>
        <begin position="52"/>
        <end position="74"/>
    </location>
</feature>
<evidence type="ECO:0000259" key="2">
    <source>
        <dbReference type="SMART" id="SM00014"/>
    </source>
</evidence>
<feature type="transmembrane region" description="Helical" evidence="1">
    <location>
        <begin position="144"/>
        <end position="162"/>
    </location>
</feature>
<evidence type="ECO:0000313" key="3">
    <source>
        <dbReference type="EMBL" id="GGL71668.1"/>
    </source>
</evidence>
<feature type="transmembrane region" description="Helical" evidence="1">
    <location>
        <begin position="190"/>
        <end position="206"/>
    </location>
</feature>
<dbReference type="SUPFAM" id="SSF48317">
    <property type="entry name" value="Acid phosphatase/Vanadium-dependent haloperoxidase"/>
    <property type="match status" value="1"/>
</dbReference>
<reference evidence="3" key="1">
    <citation type="journal article" date="2014" name="Int. J. Syst. Evol. Microbiol.">
        <title>Complete genome sequence of Corynebacterium casei LMG S-19264T (=DSM 44701T), isolated from a smear-ripened cheese.</title>
        <authorList>
            <consortium name="US DOE Joint Genome Institute (JGI-PGF)"/>
            <person name="Walter F."/>
            <person name="Albersmeier A."/>
            <person name="Kalinowski J."/>
            <person name="Ruckert C."/>
        </authorList>
    </citation>
    <scope>NUCLEOTIDE SEQUENCE</scope>
    <source>
        <strain evidence="3">JCM 19596</strain>
    </source>
</reference>
<feature type="domain" description="Phosphatidic acid phosphatase type 2/haloperoxidase" evidence="2">
    <location>
        <begin position="53"/>
        <end position="159"/>
    </location>
</feature>
<gene>
    <name evidence="3" type="ORF">GCM10009039_32160</name>
</gene>
<dbReference type="InterPro" id="IPR000326">
    <property type="entry name" value="PAP2/HPO"/>
</dbReference>
<dbReference type="Gene3D" id="1.20.144.10">
    <property type="entry name" value="Phosphatidic acid phosphatase type 2/haloperoxidase"/>
    <property type="match status" value="1"/>
</dbReference>